<proteinExistence type="predicted"/>
<dbReference type="EMBL" id="JACU01000005">
    <property type="protein sequence ID" value="KMS54958.1"/>
    <property type="molecule type" value="Genomic_DNA"/>
</dbReference>
<evidence type="ECO:0000256" key="1">
    <source>
        <dbReference type="SAM" id="SignalP"/>
    </source>
</evidence>
<dbReference type="Pfam" id="PF06476">
    <property type="entry name" value="DUF1090"/>
    <property type="match status" value="1"/>
</dbReference>
<evidence type="ECO:0000313" key="3">
    <source>
        <dbReference type="Proteomes" id="UP000052268"/>
    </source>
</evidence>
<dbReference type="Proteomes" id="UP000052268">
    <property type="component" value="Unassembled WGS sequence"/>
</dbReference>
<dbReference type="InterPro" id="IPR009468">
    <property type="entry name" value="DUF1090"/>
</dbReference>
<dbReference type="AlphaFoldDB" id="A0A0J7XV41"/>
<name>A0A0J7XV41_9SPHN</name>
<evidence type="ECO:0008006" key="4">
    <source>
        <dbReference type="Google" id="ProtNLM"/>
    </source>
</evidence>
<sequence>MRIGIFGALALLASSPVLAAEPSPLCVAKQQDIERRIFTAKTQGHSRELDGLNKALRESRRNCTAASLEAERARDIRQASEEVAEREAALAKARRGGDPDKIAKREAKLQEARVKLAEAELPLGT</sequence>
<dbReference type="RefSeq" id="WP_059151656.1">
    <property type="nucleotide sequence ID" value="NZ_KQ130454.1"/>
</dbReference>
<comment type="caution">
    <text evidence="2">The sequence shown here is derived from an EMBL/GenBank/DDBJ whole genome shotgun (WGS) entry which is preliminary data.</text>
</comment>
<gene>
    <name evidence="2" type="ORF">V474_17975</name>
</gene>
<keyword evidence="3" id="KW-1185">Reference proteome</keyword>
<accession>A0A0J7XV41</accession>
<dbReference type="OrthoDB" id="8857446at2"/>
<reference evidence="2 3" key="1">
    <citation type="journal article" date="2015" name="G3 (Bethesda)">
        <title>Insights into Ongoing Evolution of the Hexachlorocyclohexane Catabolic Pathway from Comparative Genomics of Ten Sphingomonadaceae Strains.</title>
        <authorList>
            <person name="Pearce S.L."/>
            <person name="Oakeshott J.G."/>
            <person name="Pandey G."/>
        </authorList>
    </citation>
    <scope>NUCLEOTIDE SEQUENCE [LARGE SCALE GENOMIC DNA]</scope>
    <source>
        <strain evidence="2 3">LL02</strain>
    </source>
</reference>
<feature type="signal peptide" evidence="1">
    <location>
        <begin position="1"/>
        <end position="19"/>
    </location>
</feature>
<evidence type="ECO:0000313" key="2">
    <source>
        <dbReference type="EMBL" id="KMS54958.1"/>
    </source>
</evidence>
<feature type="chain" id="PRO_5005291940" description="DUF1090 domain-containing protein" evidence="1">
    <location>
        <begin position="20"/>
        <end position="125"/>
    </location>
</feature>
<dbReference type="PATRIC" id="fig|1114963.3.peg.2431"/>
<protein>
    <recommendedName>
        <fullName evidence="4">DUF1090 domain-containing protein</fullName>
    </recommendedName>
</protein>
<organism evidence="2 3">
    <name type="scientific">Novosphingobium barchaimii LL02</name>
    <dbReference type="NCBI Taxonomy" id="1114963"/>
    <lineage>
        <taxon>Bacteria</taxon>
        <taxon>Pseudomonadati</taxon>
        <taxon>Pseudomonadota</taxon>
        <taxon>Alphaproteobacteria</taxon>
        <taxon>Sphingomonadales</taxon>
        <taxon>Sphingomonadaceae</taxon>
        <taxon>Novosphingobium</taxon>
    </lineage>
</organism>
<keyword evidence="1" id="KW-0732">Signal</keyword>